<dbReference type="OrthoDB" id="1442507at2"/>
<dbReference type="EMBL" id="RBCJ01000005">
    <property type="protein sequence ID" value="RKN78123.1"/>
    <property type="molecule type" value="Genomic_DNA"/>
</dbReference>
<keyword evidence="3" id="KW-1185">Reference proteome</keyword>
<sequence length="139" mass="16093">MEKDENKALEAFYKEIIQEAGLEEPSANFTTSVISKIQKDSQRARIFSYNPLIPSYVWWVSGVLLAVFFGYIFIEPKNLGSVNLPTWNFDFFNVDGLINMLNGFKLPDALMYGFLSLAIFFSVQVYLLKTHWNKQFNIE</sequence>
<keyword evidence="1" id="KW-0812">Transmembrane</keyword>
<evidence type="ECO:0000313" key="2">
    <source>
        <dbReference type="EMBL" id="RKN78123.1"/>
    </source>
</evidence>
<dbReference type="AlphaFoldDB" id="A0A3B0BXD2"/>
<name>A0A3B0BXD2_9FLAO</name>
<keyword evidence="1" id="KW-0472">Membrane</keyword>
<comment type="caution">
    <text evidence="2">The sequence shown here is derived from an EMBL/GenBank/DDBJ whole genome shotgun (WGS) entry which is preliminary data.</text>
</comment>
<reference evidence="2 3" key="1">
    <citation type="submission" date="2018-10" db="EMBL/GenBank/DDBJ databases">
        <title>Ulvibacterium marinum gen. nov., sp. nov., a novel marine bacterium of the family Flavobacteriaceae, isolated from a culture of the green alga Ulva prolifera.</title>
        <authorList>
            <person name="Zhang Z."/>
        </authorList>
    </citation>
    <scope>NUCLEOTIDE SEQUENCE [LARGE SCALE GENOMIC DNA]</scope>
    <source>
        <strain evidence="2 3">CCMM003</strain>
    </source>
</reference>
<evidence type="ECO:0000313" key="3">
    <source>
        <dbReference type="Proteomes" id="UP000276603"/>
    </source>
</evidence>
<gene>
    <name evidence="2" type="ORF">D7Z94_23230</name>
</gene>
<proteinExistence type="predicted"/>
<dbReference type="RefSeq" id="WP_120714020.1">
    <property type="nucleotide sequence ID" value="NZ_RBCJ01000005.1"/>
</dbReference>
<feature type="transmembrane region" description="Helical" evidence="1">
    <location>
        <begin position="56"/>
        <end position="74"/>
    </location>
</feature>
<keyword evidence="1" id="KW-1133">Transmembrane helix</keyword>
<evidence type="ECO:0000256" key="1">
    <source>
        <dbReference type="SAM" id="Phobius"/>
    </source>
</evidence>
<feature type="transmembrane region" description="Helical" evidence="1">
    <location>
        <begin position="109"/>
        <end position="128"/>
    </location>
</feature>
<protein>
    <submittedName>
        <fullName evidence="2">Uncharacterized protein</fullName>
    </submittedName>
</protein>
<dbReference type="Proteomes" id="UP000276603">
    <property type="component" value="Unassembled WGS sequence"/>
</dbReference>
<accession>A0A3B0BXD2</accession>
<organism evidence="2 3">
    <name type="scientific">Ulvibacterium marinum</name>
    <dbReference type="NCBI Taxonomy" id="2419782"/>
    <lineage>
        <taxon>Bacteria</taxon>
        <taxon>Pseudomonadati</taxon>
        <taxon>Bacteroidota</taxon>
        <taxon>Flavobacteriia</taxon>
        <taxon>Flavobacteriales</taxon>
        <taxon>Flavobacteriaceae</taxon>
        <taxon>Ulvibacterium</taxon>
    </lineage>
</organism>